<sequence>MQIAGWRTPIVATILVLLTSAPAKSGTDVYGPEFKSCPSGSTLQIVDCLNRYTKAWDKRLNAAYQKLLKDNPQAEQLRSAQRLWLKFRDANCGYYGSGDGSIVRIHAAACLRYMTSQRARELEELLTY</sequence>
<proteinExistence type="predicted"/>
<evidence type="ECO:0000313" key="3">
    <source>
        <dbReference type="EMBL" id="ODS01356.1"/>
    </source>
</evidence>
<dbReference type="InterPro" id="IPR009739">
    <property type="entry name" value="LprI-like_N"/>
</dbReference>
<dbReference type="PANTHER" id="PTHR39176">
    <property type="entry name" value="PERIPLASMIC PROTEIN-RELATED"/>
    <property type="match status" value="1"/>
</dbReference>
<accession>A0A1E3W6G4</accession>
<name>A0A1E3W6G4_9HYPH</name>
<protein>
    <recommendedName>
        <fullName evidence="2">Lysozyme inhibitor LprI-like N-terminal domain-containing protein</fullName>
    </recommendedName>
</protein>
<feature type="signal peptide" evidence="1">
    <location>
        <begin position="1"/>
        <end position="25"/>
    </location>
</feature>
<evidence type="ECO:0000259" key="2">
    <source>
        <dbReference type="Pfam" id="PF07007"/>
    </source>
</evidence>
<dbReference type="Pfam" id="PF07007">
    <property type="entry name" value="LprI"/>
    <property type="match status" value="1"/>
</dbReference>
<keyword evidence="4" id="KW-1185">Reference proteome</keyword>
<gene>
    <name evidence="3" type="ORF">AUC68_00375</name>
</gene>
<dbReference type="Gene3D" id="1.20.1270.180">
    <property type="match status" value="1"/>
</dbReference>
<evidence type="ECO:0000256" key="1">
    <source>
        <dbReference type="SAM" id="SignalP"/>
    </source>
</evidence>
<dbReference type="PANTHER" id="PTHR39176:SF1">
    <property type="entry name" value="PERIPLASMIC PROTEIN"/>
    <property type="match status" value="1"/>
</dbReference>
<dbReference type="EMBL" id="LPWG01000001">
    <property type="protein sequence ID" value="ODS01356.1"/>
    <property type="molecule type" value="Genomic_DNA"/>
</dbReference>
<dbReference type="AlphaFoldDB" id="A0A1E3W6G4"/>
<keyword evidence="1" id="KW-0732">Signal</keyword>
<dbReference type="STRING" id="1774968.AUC68_00375"/>
<dbReference type="Proteomes" id="UP000094501">
    <property type="component" value="Unassembled WGS sequence"/>
</dbReference>
<evidence type="ECO:0000313" key="4">
    <source>
        <dbReference type="Proteomes" id="UP000094501"/>
    </source>
</evidence>
<dbReference type="OrthoDB" id="7340239at2"/>
<reference evidence="3 4" key="1">
    <citation type="journal article" date="2016" name="Environ. Microbiol.">
        <title>New Methyloceanibacter diversity from North Sea sediments includes methanotroph containing solely the soluble methane monooxygenase.</title>
        <authorList>
            <person name="Vekeman B."/>
            <person name="Kerckhof F.M."/>
            <person name="Cremers G."/>
            <person name="de Vos P."/>
            <person name="Vandamme P."/>
            <person name="Boon N."/>
            <person name="Op den Camp H.J."/>
            <person name="Heylen K."/>
        </authorList>
    </citation>
    <scope>NUCLEOTIDE SEQUENCE [LARGE SCALE GENOMIC DNA]</scope>
    <source>
        <strain evidence="3 4">R-67174</strain>
    </source>
</reference>
<feature type="chain" id="PRO_5009139167" description="Lysozyme inhibitor LprI-like N-terminal domain-containing protein" evidence="1">
    <location>
        <begin position="26"/>
        <end position="128"/>
    </location>
</feature>
<feature type="domain" description="Lysozyme inhibitor LprI-like N-terminal" evidence="2">
    <location>
        <begin position="40"/>
        <end position="122"/>
    </location>
</feature>
<comment type="caution">
    <text evidence="3">The sequence shown here is derived from an EMBL/GenBank/DDBJ whole genome shotgun (WGS) entry which is preliminary data.</text>
</comment>
<organism evidence="3 4">
    <name type="scientific">Methyloceanibacter methanicus</name>
    <dbReference type="NCBI Taxonomy" id="1774968"/>
    <lineage>
        <taxon>Bacteria</taxon>
        <taxon>Pseudomonadati</taxon>
        <taxon>Pseudomonadota</taxon>
        <taxon>Alphaproteobacteria</taxon>
        <taxon>Hyphomicrobiales</taxon>
        <taxon>Hyphomicrobiaceae</taxon>
        <taxon>Methyloceanibacter</taxon>
    </lineage>
</organism>
<dbReference type="RefSeq" id="WP_069435829.1">
    <property type="nucleotide sequence ID" value="NZ_LPWG01000001.1"/>
</dbReference>